<name>A0AAV7EBE7_ARIFI</name>
<keyword evidence="3" id="KW-1185">Reference proteome</keyword>
<organism evidence="2 3">
    <name type="scientific">Aristolochia fimbriata</name>
    <name type="common">White veined hardy Dutchman's pipe vine</name>
    <dbReference type="NCBI Taxonomy" id="158543"/>
    <lineage>
        <taxon>Eukaryota</taxon>
        <taxon>Viridiplantae</taxon>
        <taxon>Streptophyta</taxon>
        <taxon>Embryophyta</taxon>
        <taxon>Tracheophyta</taxon>
        <taxon>Spermatophyta</taxon>
        <taxon>Magnoliopsida</taxon>
        <taxon>Magnoliidae</taxon>
        <taxon>Piperales</taxon>
        <taxon>Aristolochiaceae</taxon>
        <taxon>Aristolochia</taxon>
    </lineage>
</organism>
<proteinExistence type="predicted"/>
<dbReference type="PANTHER" id="PTHR37728:SF1">
    <property type="entry name" value="OS06G0132300 PROTEIN"/>
    <property type="match status" value="1"/>
</dbReference>
<evidence type="ECO:0000313" key="2">
    <source>
        <dbReference type="EMBL" id="KAG9445166.1"/>
    </source>
</evidence>
<accession>A0AAV7EBE7</accession>
<dbReference type="Proteomes" id="UP000825729">
    <property type="component" value="Unassembled WGS sequence"/>
</dbReference>
<dbReference type="AlphaFoldDB" id="A0AAV7EBE7"/>
<protein>
    <submittedName>
        <fullName evidence="2">Uncharacterized protein</fullName>
    </submittedName>
</protein>
<comment type="caution">
    <text evidence="2">The sequence shown here is derived from an EMBL/GenBank/DDBJ whole genome shotgun (WGS) entry which is preliminary data.</text>
</comment>
<feature type="compositionally biased region" description="Basic and acidic residues" evidence="1">
    <location>
        <begin position="46"/>
        <end position="59"/>
    </location>
</feature>
<gene>
    <name evidence="2" type="ORF">H6P81_016506</name>
</gene>
<evidence type="ECO:0000313" key="3">
    <source>
        <dbReference type="Proteomes" id="UP000825729"/>
    </source>
</evidence>
<dbReference type="EMBL" id="JAINDJ010000006">
    <property type="protein sequence ID" value="KAG9445166.1"/>
    <property type="molecule type" value="Genomic_DNA"/>
</dbReference>
<evidence type="ECO:0000256" key="1">
    <source>
        <dbReference type="SAM" id="MobiDB-lite"/>
    </source>
</evidence>
<feature type="compositionally biased region" description="Basic residues" evidence="1">
    <location>
        <begin position="88"/>
        <end position="100"/>
    </location>
</feature>
<reference evidence="2 3" key="1">
    <citation type="submission" date="2021-07" db="EMBL/GenBank/DDBJ databases">
        <title>The Aristolochia fimbriata genome: insights into angiosperm evolution, floral development and chemical biosynthesis.</title>
        <authorList>
            <person name="Jiao Y."/>
        </authorList>
    </citation>
    <scope>NUCLEOTIDE SEQUENCE [LARGE SCALE GENOMIC DNA]</scope>
    <source>
        <strain evidence="2">IBCAS-2021</strain>
        <tissue evidence="2">Leaf</tissue>
    </source>
</reference>
<dbReference type="PANTHER" id="PTHR37728">
    <property type="entry name" value="BNAA04G26730D PROTEIN"/>
    <property type="match status" value="1"/>
</dbReference>
<sequence length="149" mass="16471">MIVAAPRTLLASQLLPVPSRCPIIVSGELHRQSGRRPPTPLTAVVRSDRFQRPETRVRLNDSGTTENSTGDDRSLSGSDILLALQKAAVRKSRRRKRNREKPRGVAGAADAGGDVTDYRNVRPINIREGWAARLDELEKAVEELQKLEA</sequence>
<feature type="compositionally biased region" description="Low complexity" evidence="1">
    <location>
        <begin position="104"/>
        <end position="113"/>
    </location>
</feature>
<feature type="region of interest" description="Disordered" evidence="1">
    <location>
        <begin position="28"/>
        <end position="113"/>
    </location>
</feature>